<feature type="domain" description="Gfo/Idh/MocA-like oxidoreductase N-terminal" evidence="2">
    <location>
        <begin position="22"/>
        <end position="149"/>
    </location>
</feature>
<dbReference type="InterPro" id="IPR055170">
    <property type="entry name" value="GFO_IDH_MocA-like_dom"/>
</dbReference>
<evidence type="ECO:0000259" key="3">
    <source>
        <dbReference type="Pfam" id="PF22725"/>
    </source>
</evidence>
<dbReference type="InterPro" id="IPR050463">
    <property type="entry name" value="Gfo/Idh/MocA_oxidrdct_glycsds"/>
</dbReference>
<dbReference type="GO" id="GO:0016491">
    <property type="term" value="F:oxidoreductase activity"/>
    <property type="evidence" value="ECO:0007669"/>
    <property type="project" value="UniProtKB-KW"/>
</dbReference>
<dbReference type="Gene3D" id="3.30.360.10">
    <property type="entry name" value="Dihydrodipicolinate Reductase, domain 2"/>
    <property type="match status" value="1"/>
</dbReference>
<dbReference type="Gene3D" id="3.40.50.720">
    <property type="entry name" value="NAD(P)-binding Rossmann-like Domain"/>
    <property type="match status" value="1"/>
</dbReference>
<evidence type="ECO:0000256" key="1">
    <source>
        <dbReference type="ARBA" id="ARBA00023002"/>
    </source>
</evidence>
<dbReference type="GO" id="GO:0000166">
    <property type="term" value="F:nucleotide binding"/>
    <property type="evidence" value="ECO:0007669"/>
    <property type="project" value="InterPro"/>
</dbReference>
<reference evidence="4" key="1">
    <citation type="submission" date="2019-09" db="EMBL/GenBank/DDBJ databases">
        <title>Characterisation of the sponge microbiome using genome-centric metagenomics.</title>
        <authorList>
            <person name="Engelberts J.P."/>
            <person name="Robbins S.J."/>
            <person name="De Goeij J.M."/>
            <person name="Aranda M."/>
            <person name="Bell S.C."/>
            <person name="Webster N.S."/>
        </authorList>
    </citation>
    <scope>NUCLEOTIDE SEQUENCE</scope>
    <source>
        <strain evidence="4">SB0661_bin_32</strain>
    </source>
</reference>
<protein>
    <submittedName>
        <fullName evidence="4">Gfo/Idh/MocA family oxidoreductase</fullName>
    </submittedName>
</protein>
<dbReference type="Pfam" id="PF22725">
    <property type="entry name" value="GFO_IDH_MocA_C3"/>
    <property type="match status" value="1"/>
</dbReference>
<comment type="caution">
    <text evidence="4">The sequence shown here is derived from an EMBL/GenBank/DDBJ whole genome shotgun (WGS) entry which is preliminary data.</text>
</comment>
<dbReference type="SUPFAM" id="SSF55347">
    <property type="entry name" value="Glyceraldehyde-3-phosphate dehydrogenase-like, C-terminal domain"/>
    <property type="match status" value="1"/>
</dbReference>
<dbReference type="PANTHER" id="PTHR43818">
    <property type="entry name" value="BCDNA.GH03377"/>
    <property type="match status" value="1"/>
</dbReference>
<sequence>MSEGSGFTSMAGARAEGDAPEIGVGMLGYAFMGKAHSHAMLNIAHMMYPPPAVPKLVGIAGRDEQAVAEAARRYGYDGYYTDWRAMLDNDDIQLFDNGGPNDTHADPCILAAERGKHILCEKPLARTADEAQSMVEAVQKAGVKNMVAFNYRFVPAIRQIRKLVDSGLLGQIYHFRAVYLQEWVMAHYDLPMIWRLQKSVAGSGALGDLGAHIIDLGRYLVGEIKSVSGMTRTFIDERPWDDGSMGKVDVDDAFTALLEFDNGAIGTVEASRFAAGRKNGQRLEINAEKASIVFNLERLNELEIFWVGDEPAEAQGFRNVLVSEPFHPWWENWWPQGHMIGWEHTFVHEITHLLDCIVNDGDVAPIGADFVDGYRNAVICDAILESAASGRHVDCVYAA</sequence>
<feature type="domain" description="GFO/IDH/MocA-like oxidoreductase" evidence="3">
    <location>
        <begin position="157"/>
        <end position="293"/>
    </location>
</feature>
<evidence type="ECO:0000259" key="2">
    <source>
        <dbReference type="Pfam" id="PF01408"/>
    </source>
</evidence>
<dbReference type="SUPFAM" id="SSF51735">
    <property type="entry name" value="NAD(P)-binding Rossmann-fold domains"/>
    <property type="match status" value="1"/>
</dbReference>
<dbReference type="PANTHER" id="PTHR43818:SF11">
    <property type="entry name" value="BCDNA.GH03377"/>
    <property type="match status" value="1"/>
</dbReference>
<name>A0A6B1D7Y8_9CHLR</name>
<dbReference type="Pfam" id="PF01408">
    <property type="entry name" value="GFO_IDH_MocA"/>
    <property type="match status" value="1"/>
</dbReference>
<proteinExistence type="predicted"/>
<dbReference type="InterPro" id="IPR000683">
    <property type="entry name" value="Gfo/Idh/MocA-like_OxRdtase_N"/>
</dbReference>
<accession>A0A6B1D7Y8</accession>
<dbReference type="EMBL" id="VXMH01000063">
    <property type="protein sequence ID" value="MYC95659.1"/>
    <property type="molecule type" value="Genomic_DNA"/>
</dbReference>
<gene>
    <name evidence="4" type="ORF">F4X14_11875</name>
</gene>
<evidence type="ECO:0000313" key="4">
    <source>
        <dbReference type="EMBL" id="MYC95659.1"/>
    </source>
</evidence>
<organism evidence="4">
    <name type="scientific">Caldilineaceae bacterium SB0661_bin_32</name>
    <dbReference type="NCBI Taxonomy" id="2605255"/>
    <lineage>
        <taxon>Bacteria</taxon>
        <taxon>Bacillati</taxon>
        <taxon>Chloroflexota</taxon>
        <taxon>Caldilineae</taxon>
        <taxon>Caldilineales</taxon>
        <taxon>Caldilineaceae</taxon>
    </lineage>
</organism>
<dbReference type="AlphaFoldDB" id="A0A6B1D7Y8"/>
<keyword evidence="1" id="KW-0560">Oxidoreductase</keyword>
<dbReference type="InterPro" id="IPR036291">
    <property type="entry name" value="NAD(P)-bd_dom_sf"/>
</dbReference>